<protein>
    <recommendedName>
        <fullName evidence="4">GTP-binding protein</fullName>
    </recommendedName>
</protein>
<keyword evidence="1" id="KW-1133">Transmembrane helix</keyword>
<sequence length="149" mass="16542">MPYSPALPTIAEAIQASLSPVFVLTGIGALLNVLTGRLSRVIDRVRVLEERHGQIDEIERQRLVWELRRLAKRMSVINAALFLAVASAVATCIVVALLFLGALTRSHIGHYVAFSFITSMSLLITAFIAFMIEVRLSSRAIRVRDELLR</sequence>
<dbReference type="Proteomes" id="UP000074310">
    <property type="component" value="Unassembled WGS sequence"/>
</dbReference>
<feature type="transmembrane region" description="Helical" evidence="1">
    <location>
        <begin position="76"/>
        <end position="102"/>
    </location>
</feature>
<name>A0A147I3T7_9SPHN</name>
<accession>A0A147I3T7</accession>
<keyword evidence="1" id="KW-0812">Transmembrane</keyword>
<proteinExistence type="predicted"/>
<dbReference type="Pfam" id="PF11026">
    <property type="entry name" value="DUF2721"/>
    <property type="match status" value="1"/>
</dbReference>
<organism evidence="2 3">
    <name type="scientific">Sphingomonas endophytica</name>
    <dbReference type="NCBI Taxonomy" id="869719"/>
    <lineage>
        <taxon>Bacteria</taxon>
        <taxon>Pseudomonadati</taxon>
        <taxon>Pseudomonadota</taxon>
        <taxon>Alphaproteobacteria</taxon>
        <taxon>Sphingomonadales</taxon>
        <taxon>Sphingomonadaceae</taxon>
        <taxon>Sphingomonas</taxon>
    </lineage>
</organism>
<gene>
    <name evidence="2" type="ORF">NS334_08345</name>
</gene>
<dbReference type="InterPro" id="IPR021279">
    <property type="entry name" value="DUF2721"/>
</dbReference>
<evidence type="ECO:0008006" key="4">
    <source>
        <dbReference type="Google" id="ProtNLM"/>
    </source>
</evidence>
<evidence type="ECO:0000256" key="1">
    <source>
        <dbReference type="SAM" id="Phobius"/>
    </source>
</evidence>
<dbReference type="EMBL" id="LDTB01000024">
    <property type="protein sequence ID" value="KTT72836.1"/>
    <property type="molecule type" value="Genomic_DNA"/>
</dbReference>
<dbReference type="PATRIC" id="fig|869719.3.peg.1326"/>
<dbReference type="RefSeq" id="WP_058755510.1">
    <property type="nucleotide sequence ID" value="NZ_LDTB01000024.1"/>
</dbReference>
<evidence type="ECO:0000313" key="2">
    <source>
        <dbReference type="EMBL" id="KTT72836.1"/>
    </source>
</evidence>
<reference evidence="2 3" key="1">
    <citation type="journal article" date="2016" name="Front. Microbiol.">
        <title>Genomic Resource of Rice Seed Associated Bacteria.</title>
        <authorList>
            <person name="Midha S."/>
            <person name="Bansal K."/>
            <person name="Sharma S."/>
            <person name="Kumar N."/>
            <person name="Patil P.P."/>
            <person name="Chaudhry V."/>
            <person name="Patil P.B."/>
        </authorList>
    </citation>
    <scope>NUCLEOTIDE SEQUENCE [LARGE SCALE GENOMIC DNA]</scope>
    <source>
        <strain evidence="2 3">NS334</strain>
    </source>
</reference>
<keyword evidence="1" id="KW-0472">Membrane</keyword>
<dbReference type="AlphaFoldDB" id="A0A147I3T7"/>
<feature type="transmembrane region" description="Helical" evidence="1">
    <location>
        <begin position="13"/>
        <end position="34"/>
    </location>
</feature>
<feature type="transmembrane region" description="Helical" evidence="1">
    <location>
        <begin position="108"/>
        <end position="132"/>
    </location>
</feature>
<comment type="caution">
    <text evidence="2">The sequence shown here is derived from an EMBL/GenBank/DDBJ whole genome shotgun (WGS) entry which is preliminary data.</text>
</comment>
<keyword evidence="3" id="KW-1185">Reference proteome</keyword>
<evidence type="ECO:0000313" key="3">
    <source>
        <dbReference type="Proteomes" id="UP000074310"/>
    </source>
</evidence>